<dbReference type="OrthoDB" id="9811308at2"/>
<feature type="transmembrane region" description="Helical" evidence="1">
    <location>
        <begin position="38"/>
        <end position="59"/>
    </location>
</feature>
<dbReference type="STRING" id="872970.SAMN04488134_10812"/>
<dbReference type="Proteomes" id="UP000199300">
    <property type="component" value="Unassembled WGS sequence"/>
</dbReference>
<dbReference type="EMBL" id="FODJ01000008">
    <property type="protein sequence ID" value="SEO48167.1"/>
    <property type="molecule type" value="Genomic_DNA"/>
</dbReference>
<reference evidence="2 3" key="1">
    <citation type="submission" date="2016-10" db="EMBL/GenBank/DDBJ databases">
        <authorList>
            <person name="de Groot N.N."/>
        </authorList>
    </citation>
    <scope>NUCLEOTIDE SEQUENCE [LARGE SCALE GENOMIC DNA]</scope>
    <source>
        <strain evidence="2 3">CGMCC 1.10434</strain>
    </source>
</reference>
<dbReference type="Pfam" id="PF05437">
    <property type="entry name" value="AzlD"/>
    <property type="match status" value="1"/>
</dbReference>
<feature type="transmembrane region" description="Helical" evidence="1">
    <location>
        <begin position="6"/>
        <end position="26"/>
    </location>
</feature>
<dbReference type="InterPro" id="IPR008407">
    <property type="entry name" value="Brnchd-chn_aa_trnsp_AzlD"/>
</dbReference>
<evidence type="ECO:0000256" key="1">
    <source>
        <dbReference type="SAM" id="Phobius"/>
    </source>
</evidence>
<keyword evidence="1" id="KW-0812">Transmembrane</keyword>
<feature type="transmembrane region" description="Helical" evidence="1">
    <location>
        <begin position="71"/>
        <end position="97"/>
    </location>
</feature>
<evidence type="ECO:0000313" key="2">
    <source>
        <dbReference type="EMBL" id="SEO48167.1"/>
    </source>
</evidence>
<evidence type="ECO:0000313" key="3">
    <source>
        <dbReference type="Proteomes" id="UP000199300"/>
    </source>
</evidence>
<organism evidence="2 3">
    <name type="scientific">Amphibacillus marinus</name>
    <dbReference type="NCBI Taxonomy" id="872970"/>
    <lineage>
        <taxon>Bacteria</taxon>
        <taxon>Bacillati</taxon>
        <taxon>Bacillota</taxon>
        <taxon>Bacilli</taxon>
        <taxon>Bacillales</taxon>
        <taxon>Bacillaceae</taxon>
        <taxon>Amphibacillus</taxon>
    </lineage>
</organism>
<keyword evidence="1" id="KW-1133">Transmembrane helix</keyword>
<keyword evidence="3" id="KW-1185">Reference proteome</keyword>
<sequence length="98" mass="10734">MINPLFIIILMAVVTVLPRLLPAFIVDRIRFPEWMGRWLEVIPYAALGALIFPGVINVIPDQPYIGLAGGTAAILLSVFKLHIVIVVLGASLVVYLLN</sequence>
<protein>
    <submittedName>
        <fullName evidence="2">Branched-chain amino acid transport protein (AzlD)</fullName>
    </submittedName>
</protein>
<dbReference type="RefSeq" id="WP_091498179.1">
    <property type="nucleotide sequence ID" value="NZ_FODJ01000008.1"/>
</dbReference>
<accession>A0A1H8Q2M9</accession>
<gene>
    <name evidence="2" type="ORF">SAMN04488134_10812</name>
</gene>
<name>A0A1H8Q2M9_9BACI</name>
<keyword evidence="1" id="KW-0472">Membrane</keyword>
<dbReference type="AlphaFoldDB" id="A0A1H8Q2M9"/>
<proteinExistence type="predicted"/>